<name>A0ABZ0DG96_9XANT</name>
<dbReference type="EMBL" id="CP103840">
    <property type="protein sequence ID" value="WOB27771.1"/>
    <property type="molecule type" value="Genomic_DNA"/>
</dbReference>
<evidence type="ECO:0000259" key="1">
    <source>
        <dbReference type="SMART" id="SM00974"/>
    </source>
</evidence>
<proteinExistence type="predicted"/>
<feature type="domain" description="Bacteriophage T5 Orf172 DNA-binding" evidence="1">
    <location>
        <begin position="7"/>
        <end position="82"/>
    </location>
</feature>
<dbReference type="GeneID" id="95583716"/>
<protein>
    <submittedName>
        <fullName evidence="2">GIY-YIG nuclease family protein</fullName>
    </submittedName>
</protein>
<gene>
    <name evidence="2" type="ORF">NYR99_07550</name>
</gene>
<dbReference type="Pfam" id="PF13455">
    <property type="entry name" value="MUG113"/>
    <property type="match status" value="1"/>
</dbReference>
<evidence type="ECO:0000313" key="2">
    <source>
        <dbReference type="EMBL" id="WOB27771.1"/>
    </source>
</evidence>
<accession>A0ABZ0DG96</accession>
<dbReference type="InterPro" id="IPR018306">
    <property type="entry name" value="Phage_T5_Orf172_DNA-bd"/>
</dbReference>
<dbReference type="Proteomes" id="UP001304534">
    <property type="component" value="Chromosome"/>
</dbReference>
<reference evidence="2 3" key="1">
    <citation type="submission" date="2022-08" db="EMBL/GenBank/DDBJ databases">
        <title>Whole genome sequencing-based tracing of a 2022 introduction and outbreak of Xanthomonas hortorum pv. pelargonii.</title>
        <authorList>
            <person name="Iruegas-Bocardo F."/>
            <person name="Weisberg A.K."/>
            <person name="Riutta E.R."/>
            <person name="Kilday K."/>
            <person name="Bonkowski J.C."/>
            <person name="Creswell T."/>
            <person name="Daughtrey M.L."/>
            <person name="Rane K."/>
            <person name="Grunwald N.J."/>
            <person name="Chang J.H."/>
            <person name="Putnam M.L."/>
        </authorList>
    </citation>
    <scope>NUCLEOTIDE SEQUENCE [LARGE SCALE GENOMIC DNA]</scope>
    <source>
        <strain evidence="2 3">22-325</strain>
    </source>
</reference>
<dbReference type="SMART" id="SM00974">
    <property type="entry name" value="T5orf172"/>
    <property type="match status" value="1"/>
</dbReference>
<organism evidence="2 3">
    <name type="scientific">Xanthomonas dyei</name>
    <dbReference type="NCBI Taxonomy" id="743699"/>
    <lineage>
        <taxon>Bacteria</taxon>
        <taxon>Pseudomonadati</taxon>
        <taxon>Pseudomonadota</taxon>
        <taxon>Gammaproteobacteria</taxon>
        <taxon>Lysobacterales</taxon>
        <taxon>Lysobacteraceae</taxon>
        <taxon>Xanthomonas</taxon>
    </lineage>
</organism>
<evidence type="ECO:0000313" key="3">
    <source>
        <dbReference type="Proteomes" id="UP001304534"/>
    </source>
</evidence>
<dbReference type="RefSeq" id="WP_316691600.1">
    <property type="nucleotide sequence ID" value="NZ_CP103837.1"/>
</dbReference>
<sequence length="169" mass="19644">MIYFFIEDTDELVKIGRAKDIERRRRNLQTGNHRKLLLLGWIRTDDDVRVEREVHEHLKVRRGRGEWFDLEPADVLPILSRFGIDGFVGTTDDPFAVTGYDRDGVPEYMGVWKWGDLEHEECCPFCGSFCGLHFQDASSMYHCINCDALTSFDFLSSEDEEGEEDEEGR</sequence>
<keyword evidence="3" id="KW-1185">Reference proteome</keyword>